<feature type="compositionally biased region" description="Low complexity" evidence="1">
    <location>
        <begin position="87"/>
        <end position="98"/>
    </location>
</feature>
<evidence type="ECO:0000256" key="1">
    <source>
        <dbReference type="SAM" id="MobiDB-lite"/>
    </source>
</evidence>
<dbReference type="AlphaFoldDB" id="A0AAN9YH99"/>
<accession>A0AAN9YH99</accession>
<gene>
    <name evidence="2" type="ORF">SLS62_010778</name>
</gene>
<evidence type="ECO:0000313" key="3">
    <source>
        <dbReference type="Proteomes" id="UP001320420"/>
    </source>
</evidence>
<dbReference type="EMBL" id="JAKJXP020000146">
    <property type="protein sequence ID" value="KAK7742206.1"/>
    <property type="molecule type" value="Genomic_DNA"/>
</dbReference>
<reference evidence="2 3" key="1">
    <citation type="submission" date="2024-02" db="EMBL/GenBank/DDBJ databases">
        <title>De novo assembly and annotation of 12 fungi associated with fruit tree decline syndrome in Ontario, Canada.</title>
        <authorList>
            <person name="Sulman M."/>
            <person name="Ellouze W."/>
            <person name="Ilyukhin E."/>
        </authorList>
    </citation>
    <scope>NUCLEOTIDE SEQUENCE [LARGE SCALE GENOMIC DNA]</scope>
    <source>
        <strain evidence="2 3">M11/M66-122</strain>
    </source>
</reference>
<protein>
    <submittedName>
        <fullName evidence="2">Uncharacterized protein</fullName>
    </submittedName>
</protein>
<dbReference type="Proteomes" id="UP001320420">
    <property type="component" value="Unassembled WGS sequence"/>
</dbReference>
<evidence type="ECO:0000313" key="2">
    <source>
        <dbReference type="EMBL" id="KAK7742206.1"/>
    </source>
</evidence>
<sequence>MRVSNTTTSSSSPVRPSTSNTVSLSTSSGSLTSTIPSGSASLIVETLTEPNGPIVTVTLPTSASITGLETLTISGSTLTVEPISITSSLSSTPSASTSNVETFTEPDGSSVAFTLPPGSTLTGLQTITTDGQTLTIQPVPTSVTIASTMTTVPASLSIEPFTETPVTGNMWLTTTGNDHSTTIVPVILPCPTCEPEIVWNVPEIPNVDFTWPTVPQLPEFHLPCVKIFGITLVRLQQLFKLIGLQRNPKRACCPPSVDCTNCDLELNVGFRQFKHCKSDVIHSREYRLFSIALFDDIALFDSITLFHTLSHTLFDNIVLFNSTADAHILIHSDHHNSRADCDRVRKLLCLDIDNHAL</sequence>
<comment type="caution">
    <text evidence="2">The sequence shown here is derived from an EMBL/GenBank/DDBJ whole genome shotgun (WGS) entry which is preliminary data.</text>
</comment>
<proteinExistence type="predicted"/>
<feature type="region of interest" description="Disordered" evidence="1">
    <location>
        <begin position="1"/>
        <end position="35"/>
    </location>
</feature>
<name>A0AAN9YH99_9PEZI</name>
<feature type="region of interest" description="Disordered" evidence="1">
    <location>
        <begin position="87"/>
        <end position="109"/>
    </location>
</feature>
<organism evidence="2 3">
    <name type="scientific">Diatrype stigma</name>
    <dbReference type="NCBI Taxonomy" id="117547"/>
    <lineage>
        <taxon>Eukaryota</taxon>
        <taxon>Fungi</taxon>
        <taxon>Dikarya</taxon>
        <taxon>Ascomycota</taxon>
        <taxon>Pezizomycotina</taxon>
        <taxon>Sordariomycetes</taxon>
        <taxon>Xylariomycetidae</taxon>
        <taxon>Xylariales</taxon>
        <taxon>Diatrypaceae</taxon>
        <taxon>Diatrype</taxon>
    </lineage>
</organism>
<keyword evidence="3" id="KW-1185">Reference proteome</keyword>